<dbReference type="GO" id="GO:0003677">
    <property type="term" value="F:DNA binding"/>
    <property type="evidence" value="ECO:0007669"/>
    <property type="project" value="UniProtKB-KW"/>
</dbReference>
<dbReference type="AlphaFoldDB" id="V4L447"/>
<dbReference type="InterPro" id="IPR036093">
    <property type="entry name" value="NAC_dom_sf"/>
</dbReference>
<evidence type="ECO:0000256" key="2">
    <source>
        <dbReference type="ARBA" id="ARBA00023015"/>
    </source>
</evidence>
<name>V4L447_EUTSA</name>
<dbReference type="OMA" id="MSERIMI"/>
<keyword evidence="3" id="KW-0238">DNA-binding</keyword>
<evidence type="ECO:0000256" key="3">
    <source>
        <dbReference type="ARBA" id="ARBA00023125"/>
    </source>
</evidence>
<accession>V4L447</accession>
<keyword evidence="5" id="KW-0539">Nucleus</keyword>
<dbReference type="KEGG" id="eus:EUTSA_v10029162mg"/>
<dbReference type="GO" id="GO:0005634">
    <property type="term" value="C:nucleus"/>
    <property type="evidence" value="ECO:0007669"/>
    <property type="project" value="UniProtKB-SubCell"/>
</dbReference>
<dbReference type="STRING" id="72664.V4L447"/>
<evidence type="ECO:0000259" key="7">
    <source>
        <dbReference type="PROSITE" id="PS51005"/>
    </source>
</evidence>
<dbReference type="EMBL" id="KI517537">
    <property type="protein sequence ID" value="ESQ38454.1"/>
    <property type="molecule type" value="Genomic_DNA"/>
</dbReference>
<feature type="region of interest" description="Disordered" evidence="6">
    <location>
        <begin position="32"/>
        <end position="62"/>
    </location>
</feature>
<keyword evidence="9" id="KW-1185">Reference proteome</keyword>
<evidence type="ECO:0000256" key="6">
    <source>
        <dbReference type="SAM" id="MobiDB-lite"/>
    </source>
</evidence>
<gene>
    <name evidence="8" type="ORF">EUTSA_v10029162mg</name>
</gene>
<dbReference type="PANTHER" id="PTHR31989">
    <property type="entry name" value="NAC DOMAIN-CONTAINING PROTEIN 82-RELATED"/>
    <property type="match status" value="1"/>
</dbReference>
<dbReference type="Gene3D" id="2.170.150.80">
    <property type="entry name" value="NAC domain"/>
    <property type="match status" value="1"/>
</dbReference>
<dbReference type="GO" id="GO:0006355">
    <property type="term" value="P:regulation of DNA-templated transcription"/>
    <property type="evidence" value="ECO:0007669"/>
    <property type="project" value="InterPro"/>
</dbReference>
<keyword evidence="4" id="KW-0804">Transcription</keyword>
<dbReference type="Pfam" id="PF02365">
    <property type="entry name" value="NAM"/>
    <property type="match status" value="1"/>
</dbReference>
<organism evidence="8 9">
    <name type="scientific">Eutrema salsugineum</name>
    <name type="common">Saltwater cress</name>
    <name type="synonym">Sisymbrium salsugineum</name>
    <dbReference type="NCBI Taxonomy" id="72664"/>
    <lineage>
        <taxon>Eukaryota</taxon>
        <taxon>Viridiplantae</taxon>
        <taxon>Streptophyta</taxon>
        <taxon>Embryophyta</taxon>
        <taxon>Tracheophyta</taxon>
        <taxon>Spermatophyta</taxon>
        <taxon>Magnoliopsida</taxon>
        <taxon>eudicotyledons</taxon>
        <taxon>Gunneridae</taxon>
        <taxon>Pentapetalae</taxon>
        <taxon>rosids</taxon>
        <taxon>malvids</taxon>
        <taxon>Brassicales</taxon>
        <taxon>Brassicaceae</taxon>
        <taxon>Eutremeae</taxon>
        <taxon>Eutrema</taxon>
    </lineage>
</organism>
<evidence type="ECO:0000256" key="5">
    <source>
        <dbReference type="ARBA" id="ARBA00023242"/>
    </source>
</evidence>
<comment type="subcellular location">
    <subcellularLocation>
        <location evidence="1">Nucleus</location>
    </subcellularLocation>
</comment>
<feature type="non-terminal residue" evidence="8">
    <location>
        <position position="1"/>
    </location>
</feature>
<feature type="domain" description="NAC" evidence="7">
    <location>
        <begin position="63"/>
        <end position="207"/>
    </location>
</feature>
<dbReference type="Proteomes" id="UP000030689">
    <property type="component" value="Unassembled WGS sequence"/>
</dbReference>
<evidence type="ECO:0000256" key="4">
    <source>
        <dbReference type="ARBA" id="ARBA00023163"/>
    </source>
</evidence>
<evidence type="ECO:0000313" key="9">
    <source>
        <dbReference type="Proteomes" id="UP000030689"/>
    </source>
</evidence>
<proteinExistence type="predicted"/>
<dbReference type="Gramene" id="ESQ38454">
    <property type="protein sequence ID" value="ESQ38454"/>
    <property type="gene ID" value="EUTSA_v10029162mg"/>
</dbReference>
<dbReference type="SUPFAM" id="SSF101941">
    <property type="entry name" value="NAC domain"/>
    <property type="match status" value="1"/>
</dbReference>
<protein>
    <recommendedName>
        <fullName evidence="7">NAC domain-containing protein</fullName>
    </recommendedName>
</protein>
<reference evidence="8 9" key="1">
    <citation type="journal article" date="2013" name="Front. Plant Sci.">
        <title>The Reference Genome of the Halophytic Plant Eutrema salsugineum.</title>
        <authorList>
            <person name="Yang R."/>
            <person name="Jarvis D.E."/>
            <person name="Chen H."/>
            <person name="Beilstein M.A."/>
            <person name="Grimwood J."/>
            <person name="Jenkins J."/>
            <person name="Shu S."/>
            <person name="Prochnik S."/>
            <person name="Xin M."/>
            <person name="Ma C."/>
            <person name="Schmutz J."/>
            <person name="Wing R.A."/>
            <person name="Mitchell-Olds T."/>
            <person name="Schumaker K.S."/>
            <person name="Wang X."/>
        </authorList>
    </citation>
    <scope>NUCLEOTIDE SEQUENCE [LARGE SCALE GENOMIC DNA]</scope>
</reference>
<dbReference type="InterPro" id="IPR003441">
    <property type="entry name" value="NAC-dom"/>
</dbReference>
<evidence type="ECO:0000313" key="8">
    <source>
        <dbReference type="EMBL" id="ESQ38454.1"/>
    </source>
</evidence>
<dbReference type="PROSITE" id="PS51005">
    <property type="entry name" value="NAC"/>
    <property type="match status" value="1"/>
</dbReference>
<keyword evidence="2" id="KW-0805">Transcription regulation</keyword>
<evidence type="ECO:0000256" key="1">
    <source>
        <dbReference type="ARBA" id="ARBA00004123"/>
    </source>
</evidence>
<feature type="compositionally biased region" description="Basic and acidic residues" evidence="6">
    <location>
        <begin position="32"/>
        <end position="42"/>
    </location>
</feature>
<sequence length="222" mass="25661">ENVVFIDIREILQNPDKLKLDTVNHSVAMMSDERNKCKERSSPEPQTQPPSPKHDPDMVSSSSAASFRFSPTYEELVLHYLKPFLKSKATIWPVHHVNIYESNPKQLSAGYKKGNLTEWFFVSERTNMHKGGKKQNRGDNGGYWHVTGAATKFNAGNGIFGNKASLVYYTRRKPNGVKTNWLMKEYWLEPCSDDNLRSQTIFMIYWIMMLRVFLLLHRMTGL</sequence>